<evidence type="ECO:0000259" key="7">
    <source>
        <dbReference type="PROSITE" id="PS51192"/>
    </source>
</evidence>
<protein>
    <submittedName>
        <fullName evidence="8">CRISPR-associated helicase Cas3</fullName>
    </submittedName>
</protein>
<gene>
    <name evidence="8" type="ORF">HELGO_WM37285</name>
</gene>
<comment type="similarity">
    <text evidence="6">Belongs to the DEAD box helicase family.</text>
</comment>
<organism evidence="8">
    <name type="scientific">uncultured Sulfurovum sp</name>
    <dbReference type="NCBI Taxonomy" id="269237"/>
    <lineage>
        <taxon>Bacteria</taxon>
        <taxon>Pseudomonadati</taxon>
        <taxon>Campylobacterota</taxon>
        <taxon>Epsilonproteobacteria</taxon>
        <taxon>Campylobacterales</taxon>
        <taxon>Sulfurovaceae</taxon>
        <taxon>Sulfurovum</taxon>
        <taxon>environmental samples</taxon>
    </lineage>
</organism>
<dbReference type="InterPro" id="IPR027417">
    <property type="entry name" value="P-loop_NTPase"/>
</dbReference>
<dbReference type="Pfam" id="PF00270">
    <property type="entry name" value="DEAD"/>
    <property type="match status" value="1"/>
</dbReference>
<dbReference type="SMART" id="SM00490">
    <property type="entry name" value="HELICc"/>
    <property type="match status" value="1"/>
</dbReference>
<dbReference type="InterPro" id="IPR050079">
    <property type="entry name" value="DEAD_box_RNA_helicase"/>
</dbReference>
<dbReference type="PANTHER" id="PTHR47959">
    <property type="entry name" value="ATP-DEPENDENT RNA HELICASE RHLE-RELATED"/>
    <property type="match status" value="1"/>
</dbReference>
<dbReference type="GO" id="GO:0051607">
    <property type="term" value="P:defense response to virus"/>
    <property type="evidence" value="ECO:0007669"/>
    <property type="project" value="UniProtKB-KW"/>
</dbReference>
<sequence>MVLNNFDNSHKLFTLTAPTGYGKTLTALEFALKFNKDKIIFALPFTSIIDQAYDVVSDIFKESEIDIFKVHHKTDIDESVDEDRYSQVKFLMSSFSGEINITTLYQIIFALFGNSNKDNVKFNQFKNTVVIIDEAQAIPYDFRADFIKLCEIISKEMNTVFIFMSATMPIMTNGFKEISNLDYFKRQNRYILKWLDLQNGQDSLIEKVEEVAEAKHTLLVVNTIKKAQELYHYFKDDFECYSLNGYMTDNDKQKTIQEVSKRLNQNEEKILLISTQSIEAGIDLDFEVGFREVAPISSIIQTAGRVNRHFGEGQSTLYIFDDICEYSDLIYGDLQLISQTIFEILKEKSVEEENILELSQNYFEKIKNQLETLLIEEEIKKLAFNDIYKKIENIMDNQDFKQLIIIEPYHGFIKEIEESLLEIKKSKIDKFRQKDLTQSLVKKLLKFGVNVVKKEIDSFGTPIGKVKYLHEMIYLPSGAGEYSCEYGVKKYKPDELDASDIGLGDD</sequence>
<dbReference type="InterPro" id="IPR014001">
    <property type="entry name" value="Helicase_ATP-bd"/>
</dbReference>
<keyword evidence="2" id="KW-0378">Hydrolase</keyword>
<dbReference type="PROSITE" id="PS51192">
    <property type="entry name" value="HELICASE_ATP_BIND_1"/>
    <property type="match status" value="1"/>
</dbReference>
<keyword evidence="5" id="KW-0051">Antiviral defense</keyword>
<reference evidence="8" key="1">
    <citation type="submission" date="2020-01" db="EMBL/GenBank/DDBJ databases">
        <authorList>
            <person name="Meier V. D."/>
            <person name="Meier V D."/>
        </authorList>
    </citation>
    <scope>NUCLEOTIDE SEQUENCE</scope>
    <source>
        <strain evidence="8">HLG_WM_MAG_02</strain>
    </source>
</reference>
<dbReference type="GO" id="GO:0003724">
    <property type="term" value="F:RNA helicase activity"/>
    <property type="evidence" value="ECO:0007669"/>
    <property type="project" value="TreeGrafter"/>
</dbReference>
<evidence type="ECO:0000256" key="3">
    <source>
        <dbReference type="ARBA" id="ARBA00022806"/>
    </source>
</evidence>
<dbReference type="AlphaFoldDB" id="A0A6S6SXB1"/>
<dbReference type="InterPro" id="IPR001650">
    <property type="entry name" value="Helicase_C-like"/>
</dbReference>
<evidence type="ECO:0000256" key="1">
    <source>
        <dbReference type="ARBA" id="ARBA00022741"/>
    </source>
</evidence>
<dbReference type="SUPFAM" id="SSF52540">
    <property type="entry name" value="P-loop containing nucleoside triphosphate hydrolases"/>
    <property type="match status" value="1"/>
</dbReference>
<feature type="domain" description="Helicase ATP-binding" evidence="7">
    <location>
        <begin position="4"/>
        <end position="169"/>
    </location>
</feature>
<dbReference type="GO" id="GO:0003676">
    <property type="term" value="F:nucleic acid binding"/>
    <property type="evidence" value="ECO:0007669"/>
    <property type="project" value="InterPro"/>
</dbReference>
<dbReference type="Pfam" id="PF22590">
    <property type="entry name" value="Cas3-like_C_2"/>
    <property type="match status" value="1"/>
</dbReference>
<dbReference type="InterPro" id="IPR006474">
    <property type="entry name" value="Helicase_Cas3_CRISPR-ass_core"/>
</dbReference>
<dbReference type="GO" id="GO:0005829">
    <property type="term" value="C:cytosol"/>
    <property type="evidence" value="ECO:0007669"/>
    <property type="project" value="TreeGrafter"/>
</dbReference>
<dbReference type="SMART" id="SM00487">
    <property type="entry name" value="DEXDc"/>
    <property type="match status" value="1"/>
</dbReference>
<dbReference type="GO" id="GO:0005524">
    <property type="term" value="F:ATP binding"/>
    <property type="evidence" value="ECO:0007669"/>
    <property type="project" value="UniProtKB-KW"/>
</dbReference>
<name>A0A6S6SXB1_9BACT</name>
<dbReference type="NCBIfam" id="TIGR01587">
    <property type="entry name" value="cas3_core"/>
    <property type="match status" value="1"/>
</dbReference>
<keyword evidence="3" id="KW-0347">Helicase</keyword>
<evidence type="ECO:0000313" key="8">
    <source>
        <dbReference type="EMBL" id="CAA6809315.1"/>
    </source>
</evidence>
<dbReference type="EMBL" id="CACVAZ010000058">
    <property type="protein sequence ID" value="CAA6809315.1"/>
    <property type="molecule type" value="Genomic_DNA"/>
</dbReference>
<evidence type="ECO:0000256" key="4">
    <source>
        <dbReference type="ARBA" id="ARBA00022840"/>
    </source>
</evidence>
<dbReference type="GO" id="GO:0016787">
    <property type="term" value="F:hydrolase activity"/>
    <property type="evidence" value="ECO:0007669"/>
    <property type="project" value="UniProtKB-KW"/>
</dbReference>
<keyword evidence="4" id="KW-0067">ATP-binding</keyword>
<evidence type="ECO:0000256" key="2">
    <source>
        <dbReference type="ARBA" id="ARBA00022801"/>
    </source>
</evidence>
<proteinExistence type="inferred from homology"/>
<evidence type="ECO:0000256" key="6">
    <source>
        <dbReference type="ARBA" id="ARBA00038437"/>
    </source>
</evidence>
<evidence type="ECO:0000256" key="5">
    <source>
        <dbReference type="ARBA" id="ARBA00023118"/>
    </source>
</evidence>
<dbReference type="InterPro" id="IPR054712">
    <property type="entry name" value="Cas3-like_dom"/>
</dbReference>
<dbReference type="Gene3D" id="3.40.50.300">
    <property type="entry name" value="P-loop containing nucleotide triphosphate hydrolases"/>
    <property type="match status" value="2"/>
</dbReference>
<accession>A0A6S6SXB1</accession>
<keyword evidence="1" id="KW-0547">Nucleotide-binding</keyword>
<dbReference type="InterPro" id="IPR011545">
    <property type="entry name" value="DEAD/DEAH_box_helicase_dom"/>
</dbReference>
<dbReference type="PANTHER" id="PTHR47959:SF16">
    <property type="entry name" value="CRISPR-ASSOCIATED NUCLEASE_HELICASE CAS3-RELATED"/>
    <property type="match status" value="1"/>
</dbReference>